<sequence length="219" mass="24576">MAGRGECLKFSQVISKAQKSWGIRLAENPVALLEKPKEGKARDRRFEEDEEARLLQALTDHESPGEKKYRQGTRNPWILPVVIVAIETAMRRGELLGLRWANVNLGRQTAFLSDTKNGESRTVPLSKMAVATLEAMPRSIDGLVFPVSPNALKKAFTRACAAAELDDFHFHDLRHEATSRLADKLPNVIELAAVTGHKDLRMLKRYYHPRAENLAKKLG</sequence>
<dbReference type="SUPFAM" id="SSF56349">
    <property type="entry name" value="DNA breaking-rejoining enzymes"/>
    <property type="match status" value="1"/>
</dbReference>
<protein>
    <submittedName>
        <fullName evidence="4">Site-specific integrase</fullName>
    </submittedName>
</protein>
<dbReference type="Gene3D" id="1.10.443.10">
    <property type="entry name" value="Intergrase catalytic core"/>
    <property type="match status" value="1"/>
</dbReference>
<keyword evidence="2" id="KW-0233">DNA recombination</keyword>
<accession>A0A9E6SXY3</accession>
<dbReference type="InterPro" id="IPR002104">
    <property type="entry name" value="Integrase_catalytic"/>
</dbReference>
<gene>
    <name evidence="4" type="ORF">JZL65_00800</name>
</gene>
<dbReference type="PANTHER" id="PTHR30349:SF94">
    <property type="entry name" value="INTEGRASE_RECOMBINASE HI_1414-RELATED"/>
    <property type="match status" value="1"/>
</dbReference>
<evidence type="ECO:0000256" key="2">
    <source>
        <dbReference type="ARBA" id="ARBA00023172"/>
    </source>
</evidence>
<proteinExistence type="predicted"/>
<dbReference type="EMBL" id="CP071137">
    <property type="protein sequence ID" value="QWY77660.1"/>
    <property type="molecule type" value="Genomic_DNA"/>
</dbReference>
<keyword evidence="1" id="KW-0229">DNA integration</keyword>
<dbReference type="AlphaFoldDB" id="A0A9E6SXY3"/>
<dbReference type="GO" id="GO:0015074">
    <property type="term" value="P:DNA integration"/>
    <property type="evidence" value="ECO:0007669"/>
    <property type="project" value="UniProtKB-KW"/>
</dbReference>
<dbReference type="GO" id="GO:0006310">
    <property type="term" value="P:DNA recombination"/>
    <property type="evidence" value="ECO:0007669"/>
    <property type="project" value="UniProtKB-KW"/>
</dbReference>
<evidence type="ECO:0000313" key="4">
    <source>
        <dbReference type="EMBL" id="QWY77660.1"/>
    </source>
</evidence>
<feature type="domain" description="Tyr recombinase" evidence="3">
    <location>
        <begin position="41"/>
        <end position="219"/>
    </location>
</feature>
<name>A0A9E6SXY3_9PROT</name>
<dbReference type="InterPro" id="IPR013762">
    <property type="entry name" value="Integrase-like_cat_sf"/>
</dbReference>
<evidence type="ECO:0000259" key="3">
    <source>
        <dbReference type="PROSITE" id="PS51898"/>
    </source>
</evidence>
<dbReference type="PANTHER" id="PTHR30349">
    <property type="entry name" value="PHAGE INTEGRASE-RELATED"/>
    <property type="match status" value="1"/>
</dbReference>
<dbReference type="Proteomes" id="UP000683551">
    <property type="component" value="Chromosome"/>
</dbReference>
<dbReference type="InterPro" id="IPR011010">
    <property type="entry name" value="DNA_brk_join_enz"/>
</dbReference>
<evidence type="ECO:0000256" key="1">
    <source>
        <dbReference type="ARBA" id="ARBA00022908"/>
    </source>
</evidence>
<dbReference type="RefSeq" id="WP_273144956.1">
    <property type="nucleotide sequence ID" value="NZ_CP053675.1"/>
</dbReference>
<dbReference type="InterPro" id="IPR050090">
    <property type="entry name" value="Tyrosine_recombinase_XerCD"/>
</dbReference>
<organism evidence="4 5">
    <name type="scientific">Ferrovum myxofaciens</name>
    <dbReference type="NCBI Taxonomy" id="416213"/>
    <lineage>
        <taxon>Bacteria</taxon>
        <taxon>Pseudomonadati</taxon>
        <taxon>Pseudomonadota</taxon>
        <taxon>Betaproteobacteria</taxon>
        <taxon>Ferrovales</taxon>
        <taxon>Ferrovaceae</taxon>
        <taxon>Ferrovum</taxon>
    </lineage>
</organism>
<reference evidence="4" key="1">
    <citation type="submission" date="2021-02" db="EMBL/GenBank/DDBJ databases">
        <title>Comparative genomics of Ferrovum myxofaciens strains, predominant extremophile bacteria forming large biofilm stalactites in acid mine ecosystems.</title>
        <authorList>
            <person name="Burkartova K."/>
            <person name="Ridl J."/>
            <person name="Pajer P."/>
            <person name="Falteisek L."/>
        </authorList>
    </citation>
    <scope>NUCLEOTIDE SEQUENCE</scope>
    <source>
        <strain evidence="4">MI1III</strain>
    </source>
</reference>
<dbReference type="CDD" id="cd00796">
    <property type="entry name" value="INT_Rci_Hp1_C"/>
    <property type="match status" value="1"/>
</dbReference>
<dbReference type="PROSITE" id="PS51898">
    <property type="entry name" value="TYR_RECOMBINASE"/>
    <property type="match status" value="1"/>
</dbReference>
<dbReference type="Pfam" id="PF00589">
    <property type="entry name" value="Phage_integrase"/>
    <property type="match status" value="1"/>
</dbReference>
<dbReference type="GO" id="GO:0003677">
    <property type="term" value="F:DNA binding"/>
    <property type="evidence" value="ECO:0007669"/>
    <property type="project" value="InterPro"/>
</dbReference>
<evidence type="ECO:0000313" key="5">
    <source>
        <dbReference type="Proteomes" id="UP000683551"/>
    </source>
</evidence>